<keyword evidence="1 3" id="KW-0808">Transferase</keyword>
<dbReference type="Pfam" id="PF00583">
    <property type="entry name" value="Acetyltransf_1"/>
    <property type="match status" value="1"/>
</dbReference>
<dbReference type="InterPro" id="IPR016181">
    <property type="entry name" value="Acyl_CoA_acyltransferase"/>
</dbReference>
<dbReference type="PANTHER" id="PTHR13947">
    <property type="entry name" value="GNAT FAMILY N-ACETYLTRANSFERASE"/>
    <property type="match status" value="1"/>
</dbReference>
<evidence type="ECO:0000256" key="1">
    <source>
        <dbReference type="ARBA" id="ARBA00022679"/>
    </source>
</evidence>
<comment type="caution">
    <text evidence="3">The sequence shown here is derived from an EMBL/GenBank/DDBJ whole genome shotgun (WGS) entry which is preliminary data.</text>
</comment>
<name>A0ABV3T123_9ACTN</name>
<evidence type="ECO:0000313" key="4">
    <source>
        <dbReference type="Proteomes" id="UP001556631"/>
    </source>
</evidence>
<dbReference type="InterPro" id="IPR000182">
    <property type="entry name" value="GNAT_dom"/>
</dbReference>
<dbReference type="PANTHER" id="PTHR13947:SF37">
    <property type="entry name" value="LD18367P"/>
    <property type="match status" value="1"/>
</dbReference>
<gene>
    <name evidence="3" type="ORF">AB3X52_12660</name>
</gene>
<accession>A0ABV3T123</accession>
<dbReference type="CDD" id="cd04301">
    <property type="entry name" value="NAT_SF"/>
    <property type="match status" value="1"/>
</dbReference>
<dbReference type="RefSeq" id="WP_367994447.1">
    <property type="nucleotide sequence ID" value="NZ_JBFPJR010000021.1"/>
</dbReference>
<feature type="domain" description="N-acetyltransferase" evidence="2">
    <location>
        <begin position="9"/>
        <end position="168"/>
    </location>
</feature>
<keyword evidence="4" id="KW-1185">Reference proteome</keyword>
<proteinExistence type="predicted"/>
<dbReference type="GO" id="GO:0016746">
    <property type="term" value="F:acyltransferase activity"/>
    <property type="evidence" value="ECO:0007669"/>
    <property type="project" value="UniProtKB-KW"/>
</dbReference>
<keyword evidence="3" id="KW-0012">Acyltransferase</keyword>
<dbReference type="Gene3D" id="3.40.630.30">
    <property type="match status" value="1"/>
</dbReference>
<dbReference type="EMBL" id="JBFPJR010000021">
    <property type="protein sequence ID" value="MEX0428475.1"/>
    <property type="molecule type" value="Genomic_DNA"/>
</dbReference>
<protein>
    <submittedName>
        <fullName evidence="3">GNAT family N-acetyltransferase</fullName>
        <ecNumber evidence="3">2.3.-.-</ecNumber>
    </submittedName>
</protein>
<reference evidence="3 4" key="1">
    <citation type="submission" date="2024-07" db="EMBL/GenBank/DDBJ databases">
        <authorList>
            <person name="Lee S."/>
            <person name="Kang M."/>
        </authorList>
    </citation>
    <scope>NUCLEOTIDE SEQUENCE [LARGE SCALE GENOMIC DNA]</scope>
    <source>
        <strain evidence="3 4">DS6</strain>
    </source>
</reference>
<evidence type="ECO:0000313" key="3">
    <source>
        <dbReference type="EMBL" id="MEX0428475.1"/>
    </source>
</evidence>
<dbReference type="EC" id="2.3.-.-" evidence="3"/>
<dbReference type="InterPro" id="IPR050769">
    <property type="entry name" value="NAT_camello-type"/>
</dbReference>
<sequence>MTHQQESKVVVRRADRPGDFGWMVMANGETYAEQFGWDTEYEALVARIVADFATSRDPAREAGWVAEVDGQRAGCVILVATTDPDVARLRILLVTPEARGCGLGTRLVQECLDFARAAGYRHVTLWTNDILTSARRIYEAAGFTLIDEERHHSFGSDLVGQNWVLDLGSWGCPGPQSR</sequence>
<dbReference type="PROSITE" id="PS51186">
    <property type="entry name" value="GNAT"/>
    <property type="match status" value="1"/>
</dbReference>
<dbReference type="Proteomes" id="UP001556631">
    <property type="component" value="Unassembled WGS sequence"/>
</dbReference>
<evidence type="ECO:0000259" key="2">
    <source>
        <dbReference type="PROSITE" id="PS51186"/>
    </source>
</evidence>
<dbReference type="SUPFAM" id="SSF55729">
    <property type="entry name" value="Acyl-CoA N-acyltransferases (Nat)"/>
    <property type="match status" value="1"/>
</dbReference>
<organism evidence="3 4">
    <name type="scientific">Nocardioides eburneus</name>
    <dbReference type="NCBI Taxonomy" id="3231482"/>
    <lineage>
        <taxon>Bacteria</taxon>
        <taxon>Bacillati</taxon>
        <taxon>Actinomycetota</taxon>
        <taxon>Actinomycetes</taxon>
        <taxon>Propionibacteriales</taxon>
        <taxon>Nocardioidaceae</taxon>
        <taxon>Nocardioides</taxon>
    </lineage>
</organism>